<dbReference type="CDD" id="cd05740">
    <property type="entry name" value="IgI_hCEACAM_2_4_6_like"/>
    <property type="match status" value="2"/>
</dbReference>
<evidence type="ECO:0000256" key="2">
    <source>
        <dbReference type="ARBA" id="ARBA00023157"/>
    </source>
</evidence>
<dbReference type="SMART" id="SM00409">
    <property type="entry name" value="IG"/>
    <property type="match status" value="4"/>
</dbReference>
<evidence type="ECO:0000256" key="1">
    <source>
        <dbReference type="ARBA" id="ARBA00022729"/>
    </source>
</evidence>
<dbReference type="InterPro" id="IPR036179">
    <property type="entry name" value="Ig-like_dom_sf"/>
</dbReference>
<dbReference type="EMBL" id="JASSZA010000019">
    <property type="protein sequence ID" value="KAK2088545.1"/>
    <property type="molecule type" value="Genomic_DNA"/>
</dbReference>
<feature type="domain" description="Ig-like" evidence="6">
    <location>
        <begin position="14"/>
        <end position="99"/>
    </location>
</feature>
<dbReference type="InterPro" id="IPR013783">
    <property type="entry name" value="Ig-like_fold"/>
</dbReference>
<sequence>MEGTQHLHIPAELPKPYITSNNSNPVENKDAVALTCEPETQNTTYLWWINGQSLPVSPRLQLSSDNRTLTLFSITRNDTGPYECEIQNPASAYRSDPVTPNVLYGPDALTISPLDTSYRPGENLTLSCHAASNPPAQYSWFINGIFQQSTQVLFIPNVTVDRSGSYTCYAHNSATGHNSTTGRIITVSAELSKPFITSNNSSPVENKDAVALTCEPETQDTTYLWWVNGQSLLVSPRRQLSSDNRTLTLLSVTRNDAGTYECEIQNPVSANRSDPVTLNVTCEYLLFLCGPDCQPKSTRPEARTLSPPQIQRCRSSPLDTQAGHNFLPQENLGRLSLDQEWEGRGCFCPGRLRIHSLIGTRLRGILWSFYNQELPLSSDDITCGFVLFAPDGPDTPIISPPDSSYRSGANLNLSCHSTSNPPPTYSWYINETLQSHTQVLFIPQITSNHNGAYTCFVSNSATGRNNSAVKNISVSVPGGSVVSAGTTVNIMTGVLAGVALIAALV</sequence>
<dbReference type="InterPro" id="IPR003599">
    <property type="entry name" value="Ig_sub"/>
</dbReference>
<evidence type="ECO:0000313" key="8">
    <source>
        <dbReference type="Proteomes" id="UP001266305"/>
    </source>
</evidence>
<feature type="domain" description="Ig-like" evidence="6">
    <location>
        <begin position="106"/>
        <end position="186"/>
    </location>
</feature>
<dbReference type="Pfam" id="PF13927">
    <property type="entry name" value="Ig_3"/>
    <property type="match status" value="2"/>
</dbReference>
<keyword evidence="1" id="KW-0732">Signal</keyword>
<dbReference type="InterPro" id="IPR003598">
    <property type="entry name" value="Ig_sub2"/>
</dbReference>
<feature type="region of interest" description="Disordered" evidence="5">
    <location>
        <begin position="1"/>
        <end position="24"/>
    </location>
</feature>
<dbReference type="PANTHER" id="PTHR44337:SF20">
    <property type="entry name" value="CARCINOEMBRYONIC ANTIGEN-RELATED CELL ADHESION MOLECULE 5-RELATED"/>
    <property type="match status" value="1"/>
</dbReference>
<name>A0ABQ9TVL2_SAGOE</name>
<dbReference type="Pfam" id="PF13895">
    <property type="entry name" value="Ig_2"/>
    <property type="match status" value="2"/>
</dbReference>
<keyword evidence="2" id="KW-1015">Disulfide bond</keyword>
<comment type="caution">
    <text evidence="7">The sequence shown here is derived from an EMBL/GenBank/DDBJ whole genome shotgun (WGS) entry which is preliminary data.</text>
</comment>
<evidence type="ECO:0000313" key="7">
    <source>
        <dbReference type="EMBL" id="KAK2088545.1"/>
    </source>
</evidence>
<keyword evidence="8" id="KW-1185">Reference proteome</keyword>
<dbReference type="Proteomes" id="UP001266305">
    <property type="component" value="Unassembled WGS sequence"/>
</dbReference>
<proteinExistence type="predicted"/>
<keyword evidence="3" id="KW-0325">Glycoprotein</keyword>
<dbReference type="InterPro" id="IPR007110">
    <property type="entry name" value="Ig-like_dom"/>
</dbReference>
<protein>
    <recommendedName>
        <fullName evidence="6">Ig-like domain-containing protein</fullName>
    </recommendedName>
</protein>
<reference evidence="7 8" key="1">
    <citation type="submission" date="2023-05" db="EMBL/GenBank/DDBJ databases">
        <title>B98-5 Cell Line De Novo Hybrid Assembly: An Optical Mapping Approach.</title>
        <authorList>
            <person name="Kananen K."/>
            <person name="Auerbach J.A."/>
            <person name="Kautto E."/>
            <person name="Blachly J.S."/>
        </authorList>
    </citation>
    <scope>NUCLEOTIDE SEQUENCE [LARGE SCALE GENOMIC DNA]</scope>
    <source>
        <strain evidence="7">B95-8</strain>
        <tissue evidence="7">Cell line</tissue>
    </source>
</reference>
<dbReference type="PANTHER" id="PTHR44337">
    <property type="entry name" value="CARCINOEMBRYONIC ANTIGEN-RELATED CELL ADHESION MOLECULE 8"/>
    <property type="match status" value="1"/>
</dbReference>
<organism evidence="7 8">
    <name type="scientific">Saguinus oedipus</name>
    <name type="common">Cotton-top tamarin</name>
    <name type="synonym">Oedipomidas oedipus</name>
    <dbReference type="NCBI Taxonomy" id="9490"/>
    <lineage>
        <taxon>Eukaryota</taxon>
        <taxon>Metazoa</taxon>
        <taxon>Chordata</taxon>
        <taxon>Craniata</taxon>
        <taxon>Vertebrata</taxon>
        <taxon>Euteleostomi</taxon>
        <taxon>Mammalia</taxon>
        <taxon>Eutheria</taxon>
        <taxon>Euarchontoglires</taxon>
        <taxon>Primates</taxon>
        <taxon>Haplorrhini</taxon>
        <taxon>Platyrrhini</taxon>
        <taxon>Cebidae</taxon>
        <taxon>Callitrichinae</taxon>
        <taxon>Saguinus</taxon>
    </lineage>
</organism>
<evidence type="ECO:0000256" key="5">
    <source>
        <dbReference type="SAM" id="MobiDB-lite"/>
    </source>
</evidence>
<feature type="domain" description="Ig-like" evidence="6">
    <location>
        <begin position="393"/>
        <end position="475"/>
    </location>
</feature>
<dbReference type="CDD" id="cd20948">
    <property type="entry name" value="IgC2_CEACAM5-like"/>
    <property type="match status" value="2"/>
</dbReference>
<dbReference type="Gene3D" id="2.60.40.10">
    <property type="entry name" value="Immunoglobulins"/>
    <property type="match status" value="4"/>
</dbReference>
<dbReference type="PROSITE" id="PS50835">
    <property type="entry name" value="IG_LIKE"/>
    <property type="match status" value="4"/>
</dbReference>
<dbReference type="SMART" id="SM00408">
    <property type="entry name" value="IGc2"/>
    <property type="match status" value="4"/>
</dbReference>
<evidence type="ECO:0000259" key="6">
    <source>
        <dbReference type="PROSITE" id="PS50835"/>
    </source>
</evidence>
<keyword evidence="4" id="KW-0393">Immunoglobulin domain</keyword>
<dbReference type="SUPFAM" id="SSF48726">
    <property type="entry name" value="Immunoglobulin"/>
    <property type="match status" value="4"/>
</dbReference>
<evidence type="ECO:0000256" key="3">
    <source>
        <dbReference type="ARBA" id="ARBA00023180"/>
    </source>
</evidence>
<dbReference type="InterPro" id="IPR052598">
    <property type="entry name" value="IgSF_CEA-related"/>
</dbReference>
<evidence type="ECO:0000256" key="4">
    <source>
        <dbReference type="ARBA" id="ARBA00023319"/>
    </source>
</evidence>
<accession>A0ABQ9TVL2</accession>
<feature type="domain" description="Ig-like" evidence="6">
    <location>
        <begin position="194"/>
        <end position="279"/>
    </location>
</feature>
<gene>
    <name evidence="7" type="ORF">P7K49_034452</name>
</gene>